<dbReference type="EMBL" id="BAFN01000001">
    <property type="protein sequence ID" value="GAN33202.1"/>
    <property type="molecule type" value="Genomic_DNA"/>
</dbReference>
<keyword evidence="4" id="KW-1185">Reference proteome</keyword>
<dbReference type="InterPro" id="IPR009362">
    <property type="entry name" value="YhcG_C"/>
</dbReference>
<name>A0ABQ0JWT1_9BACT</name>
<sequence>MIKKNEYSAFLGRLKREISFARQKAYQAVNKQLTELYLLIGRGMHEKIEVSKWGEGIVETLAKDLQKAFPDMKGFSKENLWRMKKLYETYKGYPKLSPLVTELSWTHNLLILFQTQSIEEKEFYLKTCLKERWSRRELERQINSSLYERFMLSKKADKLIPHTKEKGFLAHFKDEYVFDFLGLKDDFVEKDLRKAILGNLKQFFLEFGKYFTFVGEEQKLTVGNEDYKVDLLFYHRLLRCLVAVELKIGRFKPGYERRNNNQIKQC</sequence>
<evidence type="ECO:0000259" key="1">
    <source>
        <dbReference type="Pfam" id="PF06250"/>
    </source>
</evidence>
<dbReference type="Pfam" id="PF06250">
    <property type="entry name" value="YhcG_C"/>
    <property type="match status" value="1"/>
</dbReference>
<dbReference type="InterPro" id="IPR041527">
    <property type="entry name" value="YhcG_N"/>
</dbReference>
<gene>
    <name evidence="3" type="ORF">BROSI_A1719</name>
</gene>
<evidence type="ECO:0000259" key="2">
    <source>
        <dbReference type="Pfam" id="PF17761"/>
    </source>
</evidence>
<dbReference type="PANTHER" id="PTHR30547">
    <property type="entry name" value="UNCHARACTERIZED PROTEIN YHCG-RELATED"/>
    <property type="match status" value="1"/>
</dbReference>
<organism evidence="3 4">
    <name type="scientific">Candidatus Brocadia sinica JPN1</name>
    <dbReference type="NCBI Taxonomy" id="1197129"/>
    <lineage>
        <taxon>Bacteria</taxon>
        <taxon>Pseudomonadati</taxon>
        <taxon>Planctomycetota</taxon>
        <taxon>Candidatus Brocadiia</taxon>
        <taxon>Candidatus Brocadiales</taxon>
        <taxon>Candidatus Brocadiaceae</taxon>
        <taxon>Candidatus Brocadia</taxon>
    </lineage>
</organism>
<reference evidence="4" key="1">
    <citation type="journal article" date="2015" name="Genome Announc.">
        <title>Draft Genome Sequence of an Anaerobic Ammonium-Oxidizing Bacterium, "Candidatus Brocadia sinica".</title>
        <authorList>
            <person name="Oshiki M."/>
            <person name="Shinyako-Hata K."/>
            <person name="Satoh H."/>
            <person name="Okabe S."/>
        </authorList>
    </citation>
    <scope>NUCLEOTIDE SEQUENCE [LARGE SCALE GENOMIC DNA]</scope>
    <source>
        <strain evidence="4">JPN1</strain>
    </source>
</reference>
<feature type="domain" description="YhcG PDDEXK nuclease" evidence="1">
    <location>
        <begin position="171"/>
        <end position="256"/>
    </location>
</feature>
<protein>
    <submittedName>
        <fullName evidence="3">Uncharacterized conserved protein</fullName>
    </submittedName>
</protein>
<feature type="domain" description="YhcG N-terminal" evidence="2">
    <location>
        <begin position="14"/>
        <end position="149"/>
    </location>
</feature>
<dbReference type="Pfam" id="PF17761">
    <property type="entry name" value="DUF1016_N"/>
    <property type="match status" value="1"/>
</dbReference>
<proteinExistence type="predicted"/>
<dbReference type="Proteomes" id="UP000032309">
    <property type="component" value="Unassembled WGS sequence"/>
</dbReference>
<dbReference type="PANTHER" id="PTHR30547:SF5">
    <property type="entry name" value="NUCLEASE YHCG-RELATED"/>
    <property type="match status" value="1"/>
</dbReference>
<accession>A0ABQ0JWT1</accession>
<dbReference type="InterPro" id="IPR053148">
    <property type="entry name" value="PD-DEXK-like_domain"/>
</dbReference>
<dbReference type="RefSeq" id="WP_052563270.1">
    <property type="nucleotide sequence ID" value="NZ_BAFN01000001.1"/>
</dbReference>
<comment type="caution">
    <text evidence="3">The sequence shown here is derived from an EMBL/GenBank/DDBJ whole genome shotgun (WGS) entry which is preliminary data.</text>
</comment>
<evidence type="ECO:0000313" key="3">
    <source>
        <dbReference type="EMBL" id="GAN33202.1"/>
    </source>
</evidence>
<evidence type="ECO:0000313" key="4">
    <source>
        <dbReference type="Proteomes" id="UP000032309"/>
    </source>
</evidence>